<accession>A0A5E5AH68</accession>
<name>A0A5E5AH68_9BURK</name>
<dbReference type="EMBL" id="CABPSP010000015">
    <property type="protein sequence ID" value="VVE72427.1"/>
    <property type="molecule type" value="Genomic_DNA"/>
</dbReference>
<dbReference type="AlphaFoldDB" id="A0A5E5AH68"/>
<dbReference type="Proteomes" id="UP000383122">
    <property type="component" value="Unassembled WGS sequence"/>
</dbReference>
<protein>
    <submittedName>
        <fullName evidence="1">Uncharacterized protein</fullName>
    </submittedName>
</protein>
<gene>
    <name evidence="1" type="ORF">PAN31117_04386</name>
</gene>
<reference evidence="1 2" key="1">
    <citation type="submission" date="2019-08" db="EMBL/GenBank/DDBJ databases">
        <authorList>
            <person name="Peeters C."/>
        </authorList>
    </citation>
    <scope>NUCLEOTIDE SEQUENCE [LARGE SCALE GENOMIC DNA]</scope>
    <source>
        <strain evidence="1 2">LMG 31117</strain>
    </source>
</reference>
<sequence length="65" mass="7647">MNETMMTREEFDRLWESGQHEKIWSRGRAIALLEEMARYPNGNKSIRAAARRELRALSVPPCKTR</sequence>
<evidence type="ECO:0000313" key="1">
    <source>
        <dbReference type="EMBL" id="VVE72427.1"/>
    </source>
</evidence>
<evidence type="ECO:0000313" key="2">
    <source>
        <dbReference type="Proteomes" id="UP000383122"/>
    </source>
</evidence>
<organism evidence="1 2">
    <name type="scientific">Pandoraea anapnoica</name>
    <dbReference type="NCBI Taxonomy" id="2508301"/>
    <lineage>
        <taxon>Bacteria</taxon>
        <taxon>Pseudomonadati</taxon>
        <taxon>Pseudomonadota</taxon>
        <taxon>Betaproteobacteria</taxon>
        <taxon>Burkholderiales</taxon>
        <taxon>Burkholderiaceae</taxon>
        <taxon>Pandoraea</taxon>
    </lineage>
</organism>
<keyword evidence="2" id="KW-1185">Reference proteome</keyword>
<proteinExistence type="predicted"/>